<evidence type="ECO:0000256" key="2">
    <source>
        <dbReference type="ARBA" id="ARBA00005992"/>
    </source>
</evidence>
<gene>
    <name evidence="12" type="ORF">NP596_03240</name>
</gene>
<evidence type="ECO:0000256" key="8">
    <source>
        <dbReference type="ARBA" id="ARBA00023316"/>
    </source>
</evidence>
<keyword evidence="6 9" id="KW-0133">Cell shape</keyword>
<evidence type="ECO:0000256" key="9">
    <source>
        <dbReference type="PROSITE-ProRule" id="PRU01373"/>
    </source>
</evidence>
<evidence type="ECO:0000313" key="12">
    <source>
        <dbReference type="EMBL" id="MCQ8127462.1"/>
    </source>
</evidence>
<keyword evidence="8 9" id="KW-0961">Cell wall biogenesis/degradation</keyword>
<dbReference type="SUPFAM" id="SSF141523">
    <property type="entry name" value="L,D-transpeptidase catalytic domain-like"/>
    <property type="match status" value="1"/>
</dbReference>
<comment type="caution">
    <text evidence="12">The sequence shown here is derived from an EMBL/GenBank/DDBJ whole genome shotgun (WGS) entry which is preliminary data.</text>
</comment>
<evidence type="ECO:0000259" key="11">
    <source>
        <dbReference type="PROSITE" id="PS52029"/>
    </source>
</evidence>
<keyword evidence="10" id="KW-0732">Signal</keyword>
<sequence length="315" mass="34859">MKRSILSSLLAFATSAAYALTLPAPDRPGDGIVGSPPYEVKYVAAKYEDTLIDIAVEHHLGQDEIVLANQNVDRWLPGAGTPVRIPTSFILPNAPRQGIVVNLPEMRVYYYPNASQVITYAIGIGRENNWKTPLVKTQIAGKMENPSWTPPPSIIAEHLADGDTLEPYYPPGPDNPLGLFAFRLGIPGYLIHSTQKTNGIGMRVSHGCMRMYPEDIEKFFPMVKVGTPVNIVNQPIKVGWYHDTLYMEVYPEMEETPATFEQRLHSALNLIEQANGGQMPVIKGSILKLALEKPTGLPIAIFERQNQTTRQAAQN</sequence>
<feature type="domain" description="L,D-TPase catalytic" evidence="11">
    <location>
        <begin position="97"/>
        <end position="232"/>
    </location>
</feature>
<comment type="similarity">
    <text evidence="2">Belongs to the YkuD family.</text>
</comment>
<keyword evidence="13" id="KW-1185">Reference proteome</keyword>
<dbReference type="InterPro" id="IPR050979">
    <property type="entry name" value="LD-transpeptidase"/>
</dbReference>
<feature type="chain" id="PRO_5045641894" evidence="10">
    <location>
        <begin position="20"/>
        <end position="315"/>
    </location>
</feature>
<keyword evidence="5" id="KW-0378">Hydrolase</keyword>
<dbReference type="RefSeq" id="WP_256613788.1">
    <property type="nucleotide sequence ID" value="NZ_JANIBK010000009.1"/>
</dbReference>
<dbReference type="Gene3D" id="2.40.440.10">
    <property type="entry name" value="L,D-transpeptidase catalytic domain-like"/>
    <property type="match status" value="1"/>
</dbReference>
<proteinExistence type="inferred from homology"/>
<evidence type="ECO:0000256" key="3">
    <source>
        <dbReference type="ARBA" id="ARBA00022676"/>
    </source>
</evidence>
<evidence type="ECO:0000256" key="7">
    <source>
        <dbReference type="ARBA" id="ARBA00022984"/>
    </source>
</evidence>
<keyword evidence="4" id="KW-0808">Transferase</keyword>
<dbReference type="Pfam" id="PF03734">
    <property type="entry name" value="YkuD"/>
    <property type="match status" value="1"/>
</dbReference>
<dbReference type="PANTHER" id="PTHR30582:SF24">
    <property type="entry name" value="L,D-TRANSPEPTIDASE ERFK_SRFK-RELATED"/>
    <property type="match status" value="1"/>
</dbReference>
<protein>
    <submittedName>
        <fullName evidence="12">L,D-transpeptidase family protein</fullName>
    </submittedName>
</protein>
<dbReference type="CDD" id="cd16913">
    <property type="entry name" value="YkuD_like"/>
    <property type="match status" value="1"/>
</dbReference>
<feature type="active site" description="Proton donor/acceptor" evidence="9">
    <location>
        <position position="192"/>
    </location>
</feature>
<keyword evidence="7 9" id="KW-0573">Peptidoglycan synthesis</keyword>
<dbReference type="InterPro" id="IPR005490">
    <property type="entry name" value="LD_TPept_cat_dom"/>
</dbReference>
<evidence type="ECO:0000256" key="4">
    <source>
        <dbReference type="ARBA" id="ARBA00022679"/>
    </source>
</evidence>
<dbReference type="Proteomes" id="UP001524586">
    <property type="component" value="Unassembled WGS sequence"/>
</dbReference>
<dbReference type="InterPro" id="IPR038063">
    <property type="entry name" value="Transpep_catalytic_dom"/>
</dbReference>
<keyword evidence="3" id="KW-0328">Glycosyltransferase</keyword>
<evidence type="ECO:0000256" key="1">
    <source>
        <dbReference type="ARBA" id="ARBA00004752"/>
    </source>
</evidence>
<feature type="signal peptide" evidence="10">
    <location>
        <begin position="1"/>
        <end position="19"/>
    </location>
</feature>
<dbReference type="PROSITE" id="PS52029">
    <property type="entry name" value="LD_TPASE"/>
    <property type="match status" value="1"/>
</dbReference>
<evidence type="ECO:0000313" key="13">
    <source>
        <dbReference type="Proteomes" id="UP001524586"/>
    </source>
</evidence>
<feature type="active site" description="Nucleophile" evidence="9">
    <location>
        <position position="208"/>
    </location>
</feature>
<evidence type="ECO:0000256" key="6">
    <source>
        <dbReference type="ARBA" id="ARBA00022960"/>
    </source>
</evidence>
<dbReference type="PANTHER" id="PTHR30582">
    <property type="entry name" value="L,D-TRANSPEPTIDASE"/>
    <property type="match status" value="1"/>
</dbReference>
<reference evidence="12 13" key="1">
    <citation type="submission" date="2022-07" db="EMBL/GenBank/DDBJ databases">
        <title>Methylomonas rivi sp. nov., Methylomonas rosea sp. nov., Methylomonas aureus sp. nov. and Methylomonas subterranea sp. nov., four novel methanotrophs isolated from a freshwater creek and the deep terrestrial subsurface.</title>
        <authorList>
            <person name="Abin C."/>
            <person name="Sankaranarayanan K."/>
            <person name="Garner C."/>
            <person name="Sindelar R."/>
            <person name="Kotary K."/>
            <person name="Garner R."/>
            <person name="Barclay S."/>
            <person name="Lawson P."/>
            <person name="Krumholz L."/>
        </authorList>
    </citation>
    <scope>NUCLEOTIDE SEQUENCE [LARGE SCALE GENOMIC DNA]</scope>
    <source>
        <strain evidence="12 13">WSC-6</strain>
    </source>
</reference>
<dbReference type="EMBL" id="JANIBK010000009">
    <property type="protein sequence ID" value="MCQ8127462.1"/>
    <property type="molecule type" value="Genomic_DNA"/>
</dbReference>
<comment type="pathway">
    <text evidence="1 9">Cell wall biogenesis; peptidoglycan biosynthesis.</text>
</comment>
<name>A0ABT1U0X9_9GAMM</name>
<evidence type="ECO:0000256" key="5">
    <source>
        <dbReference type="ARBA" id="ARBA00022801"/>
    </source>
</evidence>
<accession>A0ABT1U0X9</accession>
<organism evidence="12 13">
    <name type="scientific">Methylomonas rivi</name>
    <dbReference type="NCBI Taxonomy" id="2952226"/>
    <lineage>
        <taxon>Bacteria</taxon>
        <taxon>Pseudomonadati</taxon>
        <taxon>Pseudomonadota</taxon>
        <taxon>Gammaproteobacteria</taxon>
        <taxon>Methylococcales</taxon>
        <taxon>Methylococcaceae</taxon>
        <taxon>Methylomonas</taxon>
    </lineage>
</organism>
<evidence type="ECO:0000256" key="10">
    <source>
        <dbReference type="SAM" id="SignalP"/>
    </source>
</evidence>